<reference evidence="1 2" key="1">
    <citation type="submission" date="2016-02" db="EMBL/GenBank/DDBJ databases">
        <title>Genome analysis of coral dinoflagellate symbionts highlights evolutionary adaptations to a symbiotic lifestyle.</title>
        <authorList>
            <person name="Aranda M."/>
            <person name="Li Y."/>
            <person name="Liew Y.J."/>
            <person name="Baumgarten S."/>
            <person name="Simakov O."/>
            <person name="Wilson M."/>
            <person name="Piel J."/>
            <person name="Ashoor H."/>
            <person name="Bougouffa S."/>
            <person name="Bajic V.B."/>
            <person name="Ryu T."/>
            <person name="Ravasi T."/>
            <person name="Bayer T."/>
            <person name="Micklem G."/>
            <person name="Kim H."/>
            <person name="Bhak J."/>
            <person name="Lajeunesse T.C."/>
            <person name="Voolstra C.R."/>
        </authorList>
    </citation>
    <scope>NUCLEOTIDE SEQUENCE [LARGE SCALE GENOMIC DNA]</scope>
    <source>
        <strain evidence="1 2">CCMP2467</strain>
    </source>
</reference>
<proteinExistence type="predicted"/>
<feature type="non-terminal residue" evidence="1">
    <location>
        <position position="1"/>
    </location>
</feature>
<dbReference type="AlphaFoldDB" id="A0A1Q9BSE5"/>
<evidence type="ECO:0000313" key="2">
    <source>
        <dbReference type="Proteomes" id="UP000186817"/>
    </source>
</evidence>
<organism evidence="1 2">
    <name type="scientific">Symbiodinium microadriaticum</name>
    <name type="common">Dinoflagellate</name>
    <name type="synonym">Zooxanthella microadriatica</name>
    <dbReference type="NCBI Taxonomy" id="2951"/>
    <lineage>
        <taxon>Eukaryota</taxon>
        <taxon>Sar</taxon>
        <taxon>Alveolata</taxon>
        <taxon>Dinophyceae</taxon>
        <taxon>Suessiales</taxon>
        <taxon>Symbiodiniaceae</taxon>
        <taxon>Symbiodinium</taxon>
    </lineage>
</organism>
<dbReference type="OrthoDB" id="407965at2759"/>
<comment type="caution">
    <text evidence="1">The sequence shown here is derived from an EMBL/GenBank/DDBJ whole genome shotgun (WGS) entry which is preliminary data.</text>
</comment>
<dbReference type="Proteomes" id="UP000186817">
    <property type="component" value="Unassembled WGS sequence"/>
</dbReference>
<evidence type="ECO:0000313" key="1">
    <source>
        <dbReference type="EMBL" id="OLP73618.1"/>
    </source>
</evidence>
<name>A0A1Q9BSE5_SYMMI</name>
<sequence length="37" mass="4040">VLRLLMLGDLGENGIDSEETTLHSQQLIDKASELTAK</sequence>
<dbReference type="EMBL" id="LSRX01005101">
    <property type="protein sequence ID" value="OLP73618.1"/>
    <property type="molecule type" value="Genomic_DNA"/>
</dbReference>
<feature type="non-terminal residue" evidence="1">
    <location>
        <position position="37"/>
    </location>
</feature>
<gene>
    <name evidence="1" type="ORF">AK812_SmicGene47090</name>
</gene>
<accession>A0A1Q9BSE5</accession>
<protein>
    <submittedName>
        <fullName evidence="1">Uncharacterized protein</fullName>
    </submittedName>
</protein>
<keyword evidence="2" id="KW-1185">Reference proteome</keyword>